<dbReference type="SUPFAM" id="SSF52540">
    <property type="entry name" value="P-loop containing nucleoside triphosphate hydrolases"/>
    <property type="match status" value="1"/>
</dbReference>
<dbReference type="PROSITE" id="PS00211">
    <property type="entry name" value="ABC_TRANSPORTER_1"/>
    <property type="match status" value="1"/>
</dbReference>
<dbReference type="InterPro" id="IPR003593">
    <property type="entry name" value="AAA+_ATPase"/>
</dbReference>
<sequence>MTPPLLAINQLSISSKDRILFQGIQFDVSAGEMLAVMGPSGIGKSMLSKAIAGFTPDTISVSGTITIAGSEVCKIPLLNRSAQQRPAFIFQDALQALNPLVSVEKQLCLALTGDQTKPSARNRNTIVNLLARLGFPDPAIVLTNYPSQLSGGQRQRICIAIGLLSQAQVLIADEPTSALDPVTEQEILTLIRQSVKQSNMAGILITHDLNSALACDKLLVIDEGKVAAYGEPRVALESSSHHFCRSLKGLLQ</sequence>
<dbReference type="Proteomes" id="UP000279760">
    <property type="component" value="Chromosome 2"/>
</dbReference>
<dbReference type="InterPro" id="IPR050388">
    <property type="entry name" value="ABC_Ni/Peptide_Import"/>
</dbReference>
<dbReference type="GO" id="GO:0005886">
    <property type="term" value="C:plasma membrane"/>
    <property type="evidence" value="ECO:0007669"/>
    <property type="project" value="UniProtKB-SubCell"/>
</dbReference>
<reference evidence="11 12" key="1">
    <citation type="submission" date="2018-11" db="EMBL/GenBank/DDBJ databases">
        <title>Complete Genome Sequence of Vbrio mediterranei 117-T6: a Potential Pathogen Bacteria Isolated from the Conchocelis of Pyropia.</title>
        <authorList>
            <person name="Liu Q."/>
        </authorList>
    </citation>
    <scope>NUCLEOTIDE SEQUENCE [LARGE SCALE GENOMIC DNA]</scope>
    <source>
        <strain evidence="11 12">117-T6</strain>
    </source>
</reference>
<evidence type="ECO:0000313" key="12">
    <source>
        <dbReference type="Proteomes" id="UP000279760"/>
    </source>
</evidence>
<keyword evidence="3" id="KW-0813">Transport</keyword>
<proteinExistence type="inferred from homology"/>
<dbReference type="PANTHER" id="PTHR43297">
    <property type="entry name" value="OLIGOPEPTIDE TRANSPORT ATP-BINDING PROTEIN APPD"/>
    <property type="match status" value="1"/>
</dbReference>
<keyword evidence="9" id="KW-0472">Membrane</keyword>
<keyword evidence="6" id="KW-0547">Nucleotide-binding</keyword>
<dbReference type="GO" id="GO:0005524">
    <property type="term" value="F:ATP binding"/>
    <property type="evidence" value="ECO:0007669"/>
    <property type="project" value="UniProtKB-KW"/>
</dbReference>
<evidence type="ECO:0000256" key="7">
    <source>
        <dbReference type="ARBA" id="ARBA00022840"/>
    </source>
</evidence>
<evidence type="ECO:0000259" key="10">
    <source>
        <dbReference type="PROSITE" id="PS50893"/>
    </source>
</evidence>
<evidence type="ECO:0000256" key="3">
    <source>
        <dbReference type="ARBA" id="ARBA00022448"/>
    </source>
</evidence>
<protein>
    <submittedName>
        <fullName evidence="11">ABC transporter ATP-binding protein</fullName>
    </submittedName>
</protein>
<evidence type="ECO:0000313" key="11">
    <source>
        <dbReference type="EMBL" id="AYV24401.1"/>
    </source>
</evidence>
<keyword evidence="7 11" id="KW-0067">ATP-binding</keyword>
<evidence type="ECO:0000256" key="5">
    <source>
        <dbReference type="ARBA" id="ARBA00022519"/>
    </source>
</evidence>
<organism evidence="11 12">
    <name type="scientific">Vibrio mediterranei</name>
    <dbReference type="NCBI Taxonomy" id="689"/>
    <lineage>
        <taxon>Bacteria</taxon>
        <taxon>Pseudomonadati</taxon>
        <taxon>Pseudomonadota</taxon>
        <taxon>Gammaproteobacteria</taxon>
        <taxon>Vibrionales</taxon>
        <taxon>Vibrionaceae</taxon>
        <taxon>Vibrio</taxon>
    </lineage>
</organism>
<dbReference type="RefSeq" id="WP_124941947.1">
    <property type="nucleotide sequence ID" value="NZ_CP033578.1"/>
</dbReference>
<comment type="subcellular location">
    <subcellularLocation>
        <location evidence="1">Cell inner membrane</location>
        <topology evidence="1">Peripheral membrane protein</topology>
    </subcellularLocation>
</comment>
<keyword evidence="8" id="KW-1278">Translocase</keyword>
<dbReference type="AlphaFoldDB" id="A0A3G4VNF6"/>
<dbReference type="PROSITE" id="PS50893">
    <property type="entry name" value="ABC_TRANSPORTER_2"/>
    <property type="match status" value="1"/>
</dbReference>
<keyword evidence="5" id="KW-0997">Cell inner membrane</keyword>
<gene>
    <name evidence="11" type="ORF">ECB94_24410</name>
</gene>
<dbReference type="InterPro" id="IPR027417">
    <property type="entry name" value="P-loop_NTPase"/>
</dbReference>
<accession>A0A3G4VNF6</accession>
<dbReference type="PANTHER" id="PTHR43297:SF14">
    <property type="entry name" value="ATPASE AAA-TYPE CORE DOMAIN-CONTAINING PROTEIN"/>
    <property type="match status" value="1"/>
</dbReference>
<name>A0A3G4VNF6_9VIBR</name>
<feature type="domain" description="ABC transporter" evidence="10">
    <location>
        <begin position="6"/>
        <end position="248"/>
    </location>
</feature>
<evidence type="ECO:0000256" key="1">
    <source>
        <dbReference type="ARBA" id="ARBA00004417"/>
    </source>
</evidence>
<dbReference type="InterPro" id="IPR003439">
    <property type="entry name" value="ABC_transporter-like_ATP-bd"/>
</dbReference>
<evidence type="ECO:0000256" key="6">
    <source>
        <dbReference type="ARBA" id="ARBA00022741"/>
    </source>
</evidence>
<evidence type="ECO:0000256" key="2">
    <source>
        <dbReference type="ARBA" id="ARBA00005417"/>
    </source>
</evidence>
<dbReference type="SMART" id="SM00382">
    <property type="entry name" value="AAA"/>
    <property type="match status" value="1"/>
</dbReference>
<keyword evidence="4" id="KW-1003">Cell membrane</keyword>
<dbReference type="EMBL" id="CP033578">
    <property type="protein sequence ID" value="AYV24401.1"/>
    <property type="molecule type" value="Genomic_DNA"/>
</dbReference>
<dbReference type="GO" id="GO:0016887">
    <property type="term" value="F:ATP hydrolysis activity"/>
    <property type="evidence" value="ECO:0007669"/>
    <property type="project" value="InterPro"/>
</dbReference>
<evidence type="ECO:0000256" key="4">
    <source>
        <dbReference type="ARBA" id="ARBA00022475"/>
    </source>
</evidence>
<evidence type="ECO:0000256" key="8">
    <source>
        <dbReference type="ARBA" id="ARBA00022967"/>
    </source>
</evidence>
<evidence type="ECO:0000256" key="9">
    <source>
        <dbReference type="ARBA" id="ARBA00023136"/>
    </source>
</evidence>
<dbReference type="Pfam" id="PF00005">
    <property type="entry name" value="ABC_tran"/>
    <property type="match status" value="1"/>
</dbReference>
<dbReference type="InterPro" id="IPR017871">
    <property type="entry name" value="ABC_transporter-like_CS"/>
</dbReference>
<dbReference type="Gene3D" id="3.40.50.300">
    <property type="entry name" value="P-loop containing nucleotide triphosphate hydrolases"/>
    <property type="match status" value="1"/>
</dbReference>
<comment type="similarity">
    <text evidence="2">Belongs to the ABC transporter superfamily.</text>
</comment>